<dbReference type="GO" id="GO:0006310">
    <property type="term" value="P:DNA recombination"/>
    <property type="evidence" value="ECO:0007669"/>
    <property type="project" value="UniProtKB-KW"/>
</dbReference>
<feature type="domain" description="Core-binding (CB)" evidence="8">
    <location>
        <begin position="90"/>
        <end position="171"/>
    </location>
</feature>
<dbReference type="Gene3D" id="1.10.443.10">
    <property type="entry name" value="Intergrase catalytic core"/>
    <property type="match status" value="1"/>
</dbReference>
<keyword evidence="3 5" id="KW-0238">DNA-binding</keyword>
<dbReference type="InterPro" id="IPR044068">
    <property type="entry name" value="CB"/>
</dbReference>
<dbReference type="PROSITE" id="PS51898">
    <property type="entry name" value="TYR_RECOMBINASE"/>
    <property type="match status" value="1"/>
</dbReference>
<comment type="caution">
    <text evidence="9">The sequence shown here is derived from an EMBL/GenBank/DDBJ whole genome shotgun (WGS) entry which is preliminary data.</text>
</comment>
<dbReference type="InterPro" id="IPR002104">
    <property type="entry name" value="Integrase_catalytic"/>
</dbReference>
<evidence type="ECO:0000256" key="6">
    <source>
        <dbReference type="SAM" id="MobiDB-lite"/>
    </source>
</evidence>
<evidence type="ECO:0000256" key="1">
    <source>
        <dbReference type="ARBA" id="ARBA00008857"/>
    </source>
</evidence>
<dbReference type="EMBL" id="DSOK01000075">
    <property type="protein sequence ID" value="HEN14308.1"/>
    <property type="molecule type" value="Genomic_DNA"/>
</dbReference>
<dbReference type="GO" id="GO:0003677">
    <property type="term" value="F:DNA binding"/>
    <property type="evidence" value="ECO:0007669"/>
    <property type="project" value="UniProtKB-UniRule"/>
</dbReference>
<dbReference type="SUPFAM" id="SSF56349">
    <property type="entry name" value="DNA breaking-rejoining enzymes"/>
    <property type="match status" value="1"/>
</dbReference>
<evidence type="ECO:0000259" key="8">
    <source>
        <dbReference type="PROSITE" id="PS51900"/>
    </source>
</evidence>
<dbReference type="InterPro" id="IPR025269">
    <property type="entry name" value="SAM-like_dom"/>
</dbReference>
<dbReference type="PROSITE" id="PS51900">
    <property type="entry name" value="CB"/>
    <property type="match status" value="1"/>
</dbReference>
<reference evidence="9" key="1">
    <citation type="journal article" date="2020" name="mSystems">
        <title>Genome- and Community-Level Interaction Insights into Carbon Utilization and Element Cycling Functions of Hydrothermarchaeota in Hydrothermal Sediment.</title>
        <authorList>
            <person name="Zhou Z."/>
            <person name="Liu Y."/>
            <person name="Xu W."/>
            <person name="Pan J."/>
            <person name="Luo Z.H."/>
            <person name="Li M."/>
        </authorList>
    </citation>
    <scope>NUCLEOTIDE SEQUENCE [LARGE SCALE GENOMIC DNA]</scope>
    <source>
        <strain evidence="9">SpSt-339</strain>
    </source>
</reference>
<dbReference type="InterPro" id="IPR050090">
    <property type="entry name" value="Tyrosine_recombinase_XerCD"/>
</dbReference>
<feature type="domain" description="Tyr recombinase" evidence="7">
    <location>
        <begin position="193"/>
        <end position="378"/>
    </location>
</feature>
<evidence type="ECO:0000256" key="3">
    <source>
        <dbReference type="ARBA" id="ARBA00023125"/>
    </source>
</evidence>
<dbReference type="Pfam" id="PF00589">
    <property type="entry name" value="Phage_integrase"/>
    <property type="match status" value="1"/>
</dbReference>
<evidence type="ECO:0000256" key="2">
    <source>
        <dbReference type="ARBA" id="ARBA00022908"/>
    </source>
</evidence>
<proteinExistence type="inferred from homology"/>
<dbReference type="PANTHER" id="PTHR30349">
    <property type="entry name" value="PHAGE INTEGRASE-RELATED"/>
    <property type="match status" value="1"/>
</dbReference>
<sequence length="424" mass="47210">MASVCCDPNGLKRVLFTGLDRRRRTIRLGKCPKRDADTFARHVENILSAARSRNAVEPTTADWLGEIPDAIHEKLVAAELVKPRRNAASVQLGRFLDSYLAKRADLKGGTRVFISHTIRNLKDFFGSERPLGDISAGDADEFGRYLVKAKLAPATVCRRLSLAKSLFRAAVRHKLIAENPFADAKTATKSNPERQRYIDRETITKIIDAAPDAEWRLLIALARFGGVRVPSEAVTLRWCDVNWTEDRLTIRSPKTEHIAGKASRQIPLFAELRPFLEDVLELVGEHSEFVFDKLRRDAAQHETGWKAVNLRTQFTKIIGRAGFKPWPRLWVNLRSSCETDLVHRFPAHVTAAWLGHTPEIAQQHYLQVLPAHFAEAAQKAAQSVSDSRGYDPTAGDRNAKTPANAGVRTVGMGGTGFEPVTSTV</sequence>
<evidence type="ECO:0000259" key="7">
    <source>
        <dbReference type="PROSITE" id="PS51898"/>
    </source>
</evidence>
<dbReference type="InterPro" id="IPR010998">
    <property type="entry name" value="Integrase_recombinase_N"/>
</dbReference>
<evidence type="ECO:0000313" key="9">
    <source>
        <dbReference type="EMBL" id="HEN14308.1"/>
    </source>
</evidence>
<dbReference type="InterPro" id="IPR013762">
    <property type="entry name" value="Integrase-like_cat_sf"/>
</dbReference>
<keyword evidence="4" id="KW-0233">DNA recombination</keyword>
<feature type="region of interest" description="Disordered" evidence="6">
    <location>
        <begin position="384"/>
        <end position="424"/>
    </location>
</feature>
<dbReference type="Gene3D" id="1.10.150.130">
    <property type="match status" value="1"/>
</dbReference>
<protein>
    <submittedName>
        <fullName evidence="9">Site-specific integrase</fullName>
    </submittedName>
</protein>
<evidence type="ECO:0000256" key="5">
    <source>
        <dbReference type="PROSITE-ProRule" id="PRU01248"/>
    </source>
</evidence>
<keyword evidence="2" id="KW-0229">DNA integration</keyword>
<accession>A0A7C2NT85</accession>
<dbReference type="GO" id="GO:0015074">
    <property type="term" value="P:DNA integration"/>
    <property type="evidence" value="ECO:0007669"/>
    <property type="project" value="UniProtKB-KW"/>
</dbReference>
<name>A0A7C2NT85_9PLAN</name>
<comment type="similarity">
    <text evidence="1">Belongs to the 'phage' integrase family.</text>
</comment>
<dbReference type="PANTHER" id="PTHR30349:SF41">
    <property type="entry name" value="INTEGRASE_RECOMBINASE PROTEIN MJ0367-RELATED"/>
    <property type="match status" value="1"/>
</dbReference>
<organism evidence="9">
    <name type="scientific">Schlesneria paludicola</name>
    <dbReference type="NCBI Taxonomy" id="360056"/>
    <lineage>
        <taxon>Bacteria</taxon>
        <taxon>Pseudomonadati</taxon>
        <taxon>Planctomycetota</taxon>
        <taxon>Planctomycetia</taxon>
        <taxon>Planctomycetales</taxon>
        <taxon>Planctomycetaceae</taxon>
        <taxon>Schlesneria</taxon>
    </lineage>
</organism>
<dbReference type="Pfam" id="PF13102">
    <property type="entry name" value="Phage_int_SAM_5"/>
    <property type="match status" value="1"/>
</dbReference>
<dbReference type="InterPro" id="IPR011010">
    <property type="entry name" value="DNA_brk_join_enz"/>
</dbReference>
<evidence type="ECO:0000256" key="4">
    <source>
        <dbReference type="ARBA" id="ARBA00023172"/>
    </source>
</evidence>
<dbReference type="CDD" id="cd00397">
    <property type="entry name" value="DNA_BRE_C"/>
    <property type="match status" value="1"/>
</dbReference>
<gene>
    <name evidence="9" type="ORF">ENQ76_02405</name>
</gene>
<dbReference type="AlphaFoldDB" id="A0A7C2NT85"/>